<dbReference type="PANTHER" id="PTHR30085:SF6">
    <property type="entry name" value="ABC TRANSPORTER GLUTAMINE-BINDING PROTEIN GLNH"/>
    <property type="match status" value="1"/>
</dbReference>
<feature type="domain" description="Solute-binding protein family 3/N-terminal" evidence="6">
    <location>
        <begin position="39"/>
        <end position="266"/>
    </location>
</feature>
<dbReference type="EMBL" id="CP017839">
    <property type="protein sequence ID" value="APB00134.1"/>
    <property type="molecule type" value="Genomic_DNA"/>
</dbReference>
<gene>
    <name evidence="7" type="ORF">NS506_06097</name>
</gene>
<evidence type="ECO:0000313" key="8">
    <source>
        <dbReference type="Proteomes" id="UP000180166"/>
    </source>
</evidence>
<protein>
    <submittedName>
        <fullName evidence="7">Glutamate-binding protein</fullName>
    </submittedName>
</protein>
<dbReference type="Pfam" id="PF00497">
    <property type="entry name" value="SBP_bac_3"/>
    <property type="match status" value="1"/>
</dbReference>
<feature type="signal peptide" evidence="5">
    <location>
        <begin position="1"/>
        <end position="22"/>
    </location>
</feature>
<dbReference type="RefSeq" id="WP_071344381.1">
    <property type="nucleotide sequence ID" value="NZ_CP017839.1"/>
</dbReference>
<keyword evidence="2" id="KW-0813">Transport</keyword>
<evidence type="ECO:0000259" key="6">
    <source>
        <dbReference type="SMART" id="SM00062"/>
    </source>
</evidence>
<dbReference type="PROSITE" id="PS01039">
    <property type="entry name" value="SBP_BACTERIAL_3"/>
    <property type="match status" value="1"/>
</dbReference>
<reference evidence="7 8" key="1">
    <citation type="submission" date="2016-10" db="EMBL/GenBank/DDBJ databases">
        <title>Genome sequence of Nocardia seriolae strain EM150506, isolated from Anguila japonica.</title>
        <authorList>
            <person name="Han H.-J."/>
        </authorList>
    </citation>
    <scope>NUCLEOTIDE SEQUENCE [LARGE SCALE GENOMIC DNA]</scope>
    <source>
        <strain evidence="7 8">EM150506</strain>
    </source>
</reference>
<dbReference type="InterPro" id="IPR001638">
    <property type="entry name" value="Solute-binding_3/MltF_N"/>
</dbReference>
<dbReference type="InterPro" id="IPR018313">
    <property type="entry name" value="SBP_3_CS"/>
</dbReference>
<proteinExistence type="inferred from homology"/>
<dbReference type="InterPro" id="IPR051455">
    <property type="entry name" value="Bact_solute-bind_prot3"/>
</dbReference>
<dbReference type="Gene3D" id="3.40.190.10">
    <property type="entry name" value="Periplasmic binding protein-like II"/>
    <property type="match status" value="2"/>
</dbReference>
<evidence type="ECO:0000313" key="7">
    <source>
        <dbReference type="EMBL" id="APB00134.1"/>
    </source>
</evidence>
<dbReference type="CDD" id="cd13690">
    <property type="entry name" value="PBP2_GluB"/>
    <property type="match status" value="1"/>
</dbReference>
<accession>A0ABC8B0W5</accession>
<comment type="similarity">
    <text evidence="1 4">Belongs to the bacterial solute-binding protein 3 family.</text>
</comment>
<organism evidence="7 8">
    <name type="scientific">Nocardia seriolae</name>
    <dbReference type="NCBI Taxonomy" id="37332"/>
    <lineage>
        <taxon>Bacteria</taxon>
        <taxon>Bacillati</taxon>
        <taxon>Actinomycetota</taxon>
        <taxon>Actinomycetes</taxon>
        <taxon>Mycobacteriales</taxon>
        <taxon>Nocardiaceae</taxon>
        <taxon>Nocardia</taxon>
    </lineage>
</organism>
<sequence length="279" mass="29579">MRINHAIRIAAGVAALALTVTACGGGSNKSAGEHAASGKLTVGIKYDQPGLGLLNKDGRYSGFDVDVAKFVGDKLGVKPENITFKESPSAQRETLIQNGQVDFIVATYSITDARKEKVDFAGPYFQTGQSLLVRSDNTDITGPESLNGNKKLCSVKGSTPAQKIKDKYVSAKEVQLQEYDTYSLCVEALKSGAVDAVTTDDIILRGYAAQSPGAIKVVGATFSTEKYGIGVKKGDADTRGKINDAIDAMITSGAWKAALEKNFGSTGFQIPEPPKVDRY</sequence>
<name>A0ABC8B0W5_9NOCA</name>
<dbReference type="PANTHER" id="PTHR30085">
    <property type="entry name" value="AMINO ACID ABC TRANSPORTER PERMEASE"/>
    <property type="match status" value="1"/>
</dbReference>
<dbReference type="AlphaFoldDB" id="A0ABC8B0W5"/>
<keyword evidence="3 5" id="KW-0732">Signal</keyword>
<dbReference type="SUPFAM" id="SSF53850">
    <property type="entry name" value="Periplasmic binding protein-like II"/>
    <property type="match status" value="1"/>
</dbReference>
<evidence type="ECO:0000256" key="5">
    <source>
        <dbReference type="SAM" id="SignalP"/>
    </source>
</evidence>
<evidence type="ECO:0000256" key="1">
    <source>
        <dbReference type="ARBA" id="ARBA00010333"/>
    </source>
</evidence>
<dbReference type="KEGG" id="nsr:NS506_06097"/>
<dbReference type="Proteomes" id="UP000180166">
    <property type="component" value="Chromosome"/>
</dbReference>
<dbReference type="SMART" id="SM00062">
    <property type="entry name" value="PBPb"/>
    <property type="match status" value="1"/>
</dbReference>
<evidence type="ECO:0000256" key="2">
    <source>
        <dbReference type="ARBA" id="ARBA00022448"/>
    </source>
</evidence>
<feature type="chain" id="PRO_5044874789" evidence="5">
    <location>
        <begin position="23"/>
        <end position="279"/>
    </location>
</feature>
<evidence type="ECO:0000256" key="3">
    <source>
        <dbReference type="ARBA" id="ARBA00022729"/>
    </source>
</evidence>
<evidence type="ECO:0000256" key="4">
    <source>
        <dbReference type="RuleBase" id="RU003744"/>
    </source>
</evidence>
<dbReference type="PROSITE" id="PS51257">
    <property type="entry name" value="PROKAR_LIPOPROTEIN"/>
    <property type="match status" value="1"/>
</dbReference>